<dbReference type="Proteomes" id="UP000009168">
    <property type="component" value="Unassembled WGS sequence"/>
</dbReference>
<accession>I7M0U0</accession>
<evidence type="ECO:0000313" key="10">
    <source>
        <dbReference type="EMBL" id="EAR90935.1"/>
    </source>
</evidence>
<keyword evidence="11" id="KW-1185">Reference proteome</keyword>
<dbReference type="AlphaFoldDB" id="I7M0U0"/>
<dbReference type="STRING" id="312017.I7M0U0"/>
<keyword evidence="6 8" id="KW-0472">Membrane</keyword>
<keyword evidence="3" id="KW-0813">Transport</keyword>
<feature type="transmembrane region" description="Helical" evidence="8">
    <location>
        <begin position="40"/>
        <end position="57"/>
    </location>
</feature>
<proteinExistence type="inferred from homology"/>
<gene>
    <name evidence="10" type="ORF">TTHERM_00145400</name>
</gene>
<comment type="similarity">
    <text evidence="2">Belongs to the Ca(2+):cation antiporter (CaCA) (TC 2.A.19) family. SLC24A subfamily.</text>
</comment>
<feature type="transmembrane region" description="Helical" evidence="8">
    <location>
        <begin position="607"/>
        <end position="624"/>
    </location>
</feature>
<feature type="compositionally biased region" description="Polar residues" evidence="7">
    <location>
        <begin position="373"/>
        <end position="390"/>
    </location>
</feature>
<dbReference type="RefSeq" id="XP_001011180.1">
    <property type="nucleotide sequence ID" value="XM_001011180.3"/>
</dbReference>
<feature type="transmembrane region" description="Helical" evidence="8">
    <location>
        <begin position="438"/>
        <end position="456"/>
    </location>
</feature>
<dbReference type="InterPro" id="IPR044880">
    <property type="entry name" value="NCX_ion-bd_dom_sf"/>
</dbReference>
<dbReference type="PANTHER" id="PTHR10846:SF73">
    <property type="entry name" value="SODIUM_CALCIUM EXCHANGER MEMBRANE REGION DOMAIN-CONTAINING PROTEIN"/>
    <property type="match status" value="1"/>
</dbReference>
<dbReference type="TCDB" id="2.A.19.9.2">
    <property type="family name" value="the ca(2+):cation antiporter (caca) family"/>
</dbReference>
<reference evidence="11" key="1">
    <citation type="journal article" date="2006" name="PLoS Biol.">
        <title>Macronuclear genome sequence of the ciliate Tetrahymena thermophila, a model eukaryote.</title>
        <authorList>
            <person name="Eisen J.A."/>
            <person name="Coyne R.S."/>
            <person name="Wu M."/>
            <person name="Wu D."/>
            <person name="Thiagarajan M."/>
            <person name="Wortman J.R."/>
            <person name="Badger J.H."/>
            <person name="Ren Q."/>
            <person name="Amedeo P."/>
            <person name="Jones K.M."/>
            <person name="Tallon L.J."/>
            <person name="Delcher A.L."/>
            <person name="Salzberg S.L."/>
            <person name="Silva J.C."/>
            <person name="Haas B.J."/>
            <person name="Majoros W.H."/>
            <person name="Farzad M."/>
            <person name="Carlton J.M."/>
            <person name="Smith R.K. Jr."/>
            <person name="Garg J."/>
            <person name="Pearlman R.E."/>
            <person name="Karrer K.M."/>
            <person name="Sun L."/>
            <person name="Manning G."/>
            <person name="Elde N.C."/>
            <person name="Turkewitz A.P."/>
            <person name="Asai D.J."/>
            <person name="Wilkes D.E."/>
            <person name="Wang Y."/>
            <person name="Cai H."/>
            <person name="Collins K."/>
            <person name="Stewart B.A."/>
            <person name="Lee S.R."/>
            <person name="Wilamowska K."/>
            <person name="Weinberg Z."/>
            <person name="Ruzzo W.L."/>
            <person name="Wloga D."/>
            <person name="Gaertig J."/>
            <person name="Frankel J."/>
            <person name="Tsao C.-C."/>
            <person name="Gorovsky M.A."/>
            <person name="Keeling P.J."/>
            <person name="Waller R.F."/>
            <person name="Patron N.J."/>
            <person name="Cherry J.M."/>
            <person name="Stover N.A."/>
            <person name="Krieger C.J."/>
            <person name="del Toro C."/>
            <person name="Ryder H.F."/>
            <person name="Williamson S.C."/>
            <person name="Barbeau R.A."/>
            <person name="Hamilton E.P."/>
            <person name="Orias E."/>
        </authorList>
    </citation>
    <scope>NUCLEOTIDE SEQUENCE [LARGE SCALE GENOMIC DNA]</scope>
    <source>
        <strain evidence="11">SB210</strain>
    </source>
</reference>
<dbReference type="InterPro" id="IPR004481">
    <property type="entry name" value="K/Na/Ca-exchanger"/>
</dbReference>
<feature type="domain" description="Sodium/calcium exchanger membrane region" evidence="9">
    <location>
        <begin position="46"/>
        <end position="194"/>
    </location>
</feature>
<dbReference type="OrthoDB" id="2127281at2759"/>
<evidence type="ECO:0000256" key="4">
    <source>
        <dbReference type="ARBA" id="ARBA00022692"/>
    </source>
</evidence>
<comment type="subcellular location">
    <subcellularLocation>
        <location evidence="1">Membrane</location>
        <topology evidence="1">Multi-pass membrane protein</topology>
    </subcellularLocation>
</comment>
<evidence type="ECO:0000256" key="5">
    <source>
        <dbReference type="ARBA" id="ARBA00022989"/>
    </source>
</evidence>
<evidence type="ECO:0000256" key="2">
    <source>
        <dbReference type="ARBA" id="ARBA00005364"/>
    </source>
</evidence>
<dbReference type="InParanoid" id="I7M0U0"/>
<evidence type="ECO:0000259" key="9">
    <source>
        <dbReference type="Pfam" id="PF01699"/>
    </source>
</evidence>
<keyword evidence="5 8" id="KW-1133">Transmembrane helix</keyword>
<protein>
    <submittedName>
        <fullName evidence="10">Mg2+-specific channel-like exchanger, putative</fullName>
    </submittedName>
</protein>
<feature type="compositionally biased region" description="Basic and acidic residues" evidence="7">
    <location>
        <begin position="352"/>
        <end position="367"/>
    </location>
</feature>
<dbReference type="EMBL" id="GG662793">
    <property type="protein sequence ID" value="EAR90935.1"/>
    <property type="molecule type" value="Genomic_DNA"/>
</dbReference>
<feature type="transmembrane region" description="Helical" evidence="8">
    <location>
        <begin position="114"/>
        <end position="140"/>
    </location>
</feature>
<organism evidence="10 11">
    <name type="scientific">Tetrahymena thermophila (strain SB210)</name>
    <dbReference type="NCBI Taxonomy" id="312017"/>
    <lineage>
        <taxon>Eukaryota</taxon>
        <taxon>Sar</taxon>
        <taxon>Alveolata</taxon>
        <taxon>Ciliophora</taxon>
        <taxon>Intramacronucleata</taxon>
        <taxon>Oligohymenophorea</taxon>
        <taxon>Hymenostomatida</taxon>
        <taxon>Tetrahymenina</taxon>
        <taxon>Tetrahymenidae</taxon>
        <taxon>Tetrahymena</taxon>
    </lineage>
</organism>
<evidence type="ECO:0000256" key="6">
    <source>
        <dbReference type="ARBA" id="ARBA00023136"/>
    </source>
</evidence>
<evidence type="ECO:0000256" key="1">
    <source>
        <dbReference type="ARBA" id="ARBA00004141"/>
    </source>
</evidence>
<evidence type="ECO:0000256" key="8">
    <source>
        <dbReference type="SAM" id="Phobius"/>
    </source>
</evidence>
<dbReference type="OMA" id="WITIRDA"/>
<feature type="transmembrane region" description="Helical" evidence="8">
    <location>
        <begin position="535"/>
        <end position="561"/>
    </location>
</feature>
<sequence length="625" mass="72309">MNSTEAINEFINNNLRSDYSYHSRILSSHSNEAFTSGGQVAGGIVGTIYVFAFIYYLSVKFFNHIIEDIVYLVNYKEEEDKEIYRPLVYCVLNSIPVLAFAMCCVIRTDYDSGIMLIFSTDMINIFLIYGLILILVILPVKKEGSDIDGWQLLRDSIWYCVGLSLFIIFLFENLVTWWAGLVMICYYFSHIILQSYNETIREEMFLLVGLKHEDDLFNADEQARQKKRRISITELSYKNCVDKTDEELQKKIRRMDALIRVKYKDQQKKKDVYTKWQVAVYTVIFAIRNKHKDEKNQRSINYAKLFAPVKNCSLPSDQQSQQEFEQKQIQNEVNEEDVLIRKEGGGDIEDQAESKKPNSERKIKNDDAESENMDNFSNKFGNGYQQQLKDNQSEKDVKPNLMMNEDPQMIQMMDNQYDDVFGQQEKFQVSLAFPSHPFDIFCYIIFFPIHLIIYLLPNYHLNPSHRKLAGSFLVNMVIICALMVCLQYLIDNIAGYLFYSHNSVLSISVTGLFLQLPFFIYNYQFAKKEKDPVDFLLTFLQLGIFKLGIVLGIVCIVSSIANVSSNVNVVFHQYFKVILLIMIGIVIGNIIVLNANSLKANKNVSRYLVVGYAIFFISSIILLAV</sequence>
<dbReference type="GO" id="GO:0005886">
    <property type="term" value="C:plasma membrane"/>
    <property type="evidence" value="ECO:0007669"/>
    <property type="project" value="TreeGrafter"/>
</dbReference>
<dbReference type="GO" id="GO:0008273">
    <property type="term" value="F:calcium, potassium:sodium antiporter activity"/>
    <property type="evidence" value="ECO:0007669"/>
    <property type="project" value="TreeGrafter"/>
</dbReference>
<dbReference type="HOGENOM" id="CLU_437775_0_0_1"/>
<feature type="transmembrane region" description="Helical" evidence="8">
    <location>
        <begin position="86"/>
        <end position="108"/>
    </location>
</feature>
<dbReference type="eggNOG" id="KOG1307">
    <property type="taxonomic scope" value="Eukaryota"/>
</dbReference>
<dbReference type="PANTHER" id="PTHR10846">
    <property type="entry name" value="SODIUM/POTASSIUM/CALCIUM EXCHANGER"/>
    <property type="match status" value="1"/>
</dbReference>
<evidence type="ECO:0000256" key="3">
    <source>
        <dbReference type="ARBA" id="ARBA00022449"/>
    </source>
</evidence>
<dbReference type="GO" id="GO:0006874">
    <property type="term" value="P:intracellular calcium ion homeostasis"/>
    <property type="evidence" value="ECO:0007669"/>
    <property type="project" value="TreeGrafter"/>
</dbReference>
<dbReference type="KEGG" id="tet:TTHERM_00145400"/>
<dbReference type="GO" id="GO:0005262">
    <property type="term" value="F:calcium channel activity"/>
    <property type="evidence" value="ECO:0007669"/>
    <property type="project" value="TreeGrafter"/>
</dbReference>
<evidence type="ECO:0000313" key="11">
    <source>
        <dbReference type="Proteomes" id="UP000009168"/>
    </source>
</evidence>
<keyword evidence="3" id="KW-0050">Antiport</keyword>
<dbReference type="Pfam" id="PF01699">
    <property type="entry name" value="Na_Ca_ex"/>
    <property type="match status" value="1"/>
</dbReference>
<keyword evidence="4 8" id="KW-0812">Transmembrane</keyword>
<dbReference type="InterPro" id="IPR004837">
    <property type="entry name" value="NaCa_Exmemb"/>
</dbReference>
<name>I7M0U0_TETTS</name>
<feature type="transmembrane region" description="Helical" evidence="8">
    <location>
        <begin position="573"/>
        <end position="595"/>
    </location>
</feature>
<feature type="region of interest" description="Disordered" evidence="7">
    <location>
        <begin position="342"/>
        <end position="398"/>
    </location>
</feature>
<evidence type="ECO:0000256" key="7">
    <source>
        <dbReference type="SAM" id="MobiDB-lite"/>
    </source>
</evidence>
<feature type="transmembrane region" description="Helical" evidence="8">
    <location>
        <begin position="502"/>
        <end position="523"/>
    </location>
</feature>
<dbReference type="GeneID" id="7836598"/>
<dbReference type="Gene3D" id="1.20.1420.30">
    <property type="entry name" value="NCX, central ion-binding region"/>
    <property type="match status" value="1"/>
</dbReference>
<feature type="transmembrane region" description="Helical" evidence="8">
    <location>
        <begin position="468"/>
        <end position="490"/>
    </location>
</feature>
<feature type="transmembrane region" description="Helical" evidence="8">
    <location>
        <begin position="152"/>
        <end position="171"/>
    </location>
</feature>